<dbReference type="Pfam" id="PF02720">
    <property type="entry name" value="DUF222"/>
    <property type="match status" value="1"/>
</dbReference>
<organism evidence="4 5">
    <name type="scientific">Paractinoplanes durhamensis</name>
    <dbReference type="NCBI Taxonomy" id="113563"/>
    <lineage>
        <taxon>Bacteria</taxon>
        <taxon>Bacillati</taxon>
        <taxon>Actinomycetota</taxon>
        <taxon>Actinomycetes</taxon>
        <taxon>Micromonosporales</taxon>
        <taxon>Micromonosporaceae</taxon>
        <taxon>Paractinoplanes</taxon>
    </lineage>
</organism>
<dbReference type="Gene3D" id="1.10.30.50">
    <property type="match status" value="1"/>
</dbReference>
<dbReference type="SMART" id="SM00507">
    <property type="entry name" value="HNHc"/>
    <property type="match status" value="1"/>
</dbReference>
<gene>
    <name evidence="4" type="ORF">Adu01nite_57990</name>
</gene>
<feature type="region of interest" description="Disordered" evidence="2">
    <location>
        <begin position="279"/>
        <end position="379"/>
    </location>
</feature>
<feature type="compositionally biased region" description="Low complexity" evidence="2">
    <location>
        <begin position="334"/>
        <end position="377"/>
    </location>
</feature>
<dbReference type="RefSeq" id="WP_239132764.1">
    <property type="nucleotide sequence ID" value="NZ_BOML01000046.1"/>
</dbReference>
<sequence length="522" mass="54434">MLEDLTEIRDLLAKCDGPLWSRADSEVLAGLETAWACAQQTLAITARLIHEAESRGIPQQEAQSSTPVWLRQRLRTSIWEAKQLTALAAALARFPALDAAITAGTLSADQVRTIATALTALPTDTGPAKTTEAESALIAFAADFDPTNLARLGARILAYIDPEAADRHDAELLKRQEENARRSRGFTMSPFGDGRVRLSGWLDTTAAATVNAALDPLCHPGQDAQIDADLTRTPAQRRADALVDICNRVLRQGDLPTSGGDPAQLVVTIPLDTLRTTPATAFTPTKAPTPPTAASAANPPSATGAPSPTSAPSPASAAAAATPSSVPSPPSAADPPSAGAPPSATTATRARSAARPPSPTAATSAANPPSAASAAASVGGGGCGRLDTGAPVGATEARLLACDARVVPAVLGTDGQVLDVGQARRLFTGPLRRALVLRDRGCSFPGCDRPAAWCEGHHLIPWADGGPTALSNACLLCRHHHRVIHHTDWKARLATDGHPEFIPPATVDAQRRPRRNIFHRRE</sequence>
<evidence type="ECO:0000313" key="4">
    <source>
        <dbReference type="EMBL" id="GIE04449.1"/>
    </source>
</evidence>
<dbReference type="InterPro" id="IPR003870">
    <property type="entry name" value="DUF222"/>
</dbReference>
<keyword evidence="5" id="KW-1185">Reference proteome</keyword>
<feature type="domain" description="HNH nuclease" evidence="3">
    <location>
        <begin position="430"/>
        <end position="482"/>
    </location>
</feature>
<proteinExistence type="inferred from homology"/>
<evidence type="ECO:0000313" key="5">
    <source>
        <dbReference type="Proteomes" id="UP000637628"/>
    </source>
</evidence>
<dbReference type="CDD" id="cd00085">
    <property type="entry name" value="HNHc"/>
    <property type="match status" value="1"/>
</dbReference>
<reference evidence="4 5" key="1">
    <citation type="submission" date="2021-01" db="EMBL/GenBank/DDBJ databases">
        <title>Whole genome shotgun sequence of Actinoplanes durhamensis NBRC 14914.</title>
        <authorList>
            <person name="Komaki H."/>
            <person name="Tamura T."/>
        </authorList>
    </citation>
    <scope>NUCLEOTIDE SEQUENCE [LARGE SCALE GENOMIC DNA]</scope>
    <source>
        <strain evidence="4 5">NBRC 14914</strain>
    </source>
</reference>
<evidence type="ECO:0000259" key="3">
    <source>
        <dbReference type="SMART" id="SM00507"/>
    </source>
</evidence>
<dbReference type="Pfam" id="PF01844">
    <property type="entry name" value="HNH"/>
    <property type="match status" value="1"/>
</dbReference>
<dbReference type="InterPro" id="IPR003615">
    <property type="entry name" value="HNH_nuc"/>
</dbReference>
<accession>A0ABQ3Z3Q0</accession>
<protein>
    <recommendedName>
        <fullName evidence="3">HNH nuclease domain-containing protein</fullName>
    </recommendedName>
</protein>
<feature type="compositionally biased region" description="Low complexity" evidence="2">
    <location>
        <begin position="279"/>
        <end position="325"/>
    </location>
</feature>
<dbReference type="EMBL" id="BOML01000046">
    <property type="protein sequence ID" value="GIE04449.1"/>
    <property type="molecule type" value="Genomic_DNA"/>
</dbReference>
<dbReference type="Proteomes" id="UP000637628">
    <property type="component" value="Unassembled WGS sequence"/>
</dbReference>
<comment type="similarity">
    <text evidence="1">Belongs to the Rv1128c/1148c/1588c/1702c/1945/3466 family.</text>
</comment>
<evidence type="ECO:0000256" key="1">
    <source>
        <dbReference type="ARBA" id="ARBA00023450"/>
    </source>
</evidence>
<evidence type="ECO:0000256" key="2">
    <source>
        <dbReference type="SAM" id="MobiDB-lite"/>
    </source>
</evidence>
<name>A0ABQ3Z3Q0_9ACTN</name>
<comment type="caution">
    <text evidence="4">The sequence shown here is derived from an EMBL/GenBank/DDBJ whole genome shotgun (WGS) entry which is preliminary data.</text>
</comment>
<dbReference type="InterPro" id="IPR002711">
    <property type="entry name" value="HNH"/>
</dbReference>